<reference evidence="5 6" key="1">
    <citation type="submission" date="2015-07" db="EMBL/GenBank/DDBJ databases">
        <title>Genome analysis of myxobacterium Chondromyces crocatus Cm c5 reveals a high potential for natural compound synthesis and the genetic basis for the loss of fruiting body formation.</title>
        <authorList>
            <person name="Zaburannyi N."/>
            <person name="Bunk B."/>
            <person name="Maier J."/>
            <person name="Overmann J."/>
            <person name="Mueller R."/>
        </authorList>
    </citation>
    <scope>NUCLEOTIDE SEQUENCE [LARGE SCALE GENOMIC DNA]</scope>
    <source>
        <strain evidence="5 6">Cm c5</strain>
    </source>
</reference>
<dbReference type="GO" id="GO:0016042">
    <property type="term" value="P:lipid catabolic process"/>
    <property type="evidence" value="ECO:0007669"/>
    <property type="project" value="UniProtKB-UniRule"/>
</dbReference>
<name>A0A0K1E6L4_CHOCO</name>
<dbReference type="SUPFAM" id="SSF52151">
    <property type="entry name" value="FabD/lysophospholipase-like"/>
    <property type="match status" value="1"/>
</dbReference>
<feature type="active site" description="Nucleophile" evidence="2">
    <location>
        <position position="277"/>
    </location>
</feature>
<gene>
    <name evidence="5" type="ORF">CMC5_003120</name>
</gene>
<evidence type="ECO:0000256" key="2">
    <source>
        <dbReference type="PROSITE-ProRule" id="PRU01161"/>
    </source>
</evidence>
<dbReference type="OrthoDB" id="5479310at2"/>
<dbReference type="Gene3D" id="3.40.1090.10">
    <property type="entry name" value="Cytosolic phospholipase A2 catalytic domain"/>
    <property type="match status" value="2"/>
</dbReference>
<feature type="compositionally biased region" description="Pro residues" evidence="3">
    <location>
        <begin position="546"/>
        <end position="562"/>
    </location>
</feature>
<dbReference type="PROSITE" id="PS51635">
    <property type="entry name" value="PNPLA"/>
    <property type="match status" value="1"/>
</dbReference>
<feature type="domain" description="PNPLA" evidence="4">
    <location>
        <begin position="230"/>
        <end position="444"/>
    </location>
</feature>
<dbReference type="PROSITE" id="PS51257">
    <property type="entry name" value="PROKAR_LIPOPROTEIN"/>
    <property type="match status" value="1"/>
</dbReference>
<evidence type="ECO:0000256" key="3">
    <source>
        <dbReference type="SAM" id="MobiDB-lite"/>
    </source>
</evidence>
<dbReference type="RefSeq" id="WP_050428754.1">
    <property type="nucleotide sequence ID" value="NZ_CP012159.1"/>
</dbReference>
<dbReference type="InterPro" id="IPR002641">
    <property type="entry name" value="PNPLA_dom"/>
</dbReference>
<dbReference type="GO" id="GO:0016787">
    <property type="term" value="F:hydrolase activity"/>
    <property type="evidence" value="ECO:0007669"/>
    <property type="project" value="UniProtKB-UniRule"/>
</dbReference>
<dbReference type="EMBL" id="CP012159">
    <property type="protein sequence ID" value="AKT36198.1"/>
    <property type="molecule type" value="Genomic_DNA"/>
</dbReference>
<protein>
    <recommendedName>
        <fullName evidence="4">PNPLA domain-containing protein</fullName>
    </recommendedName>
</protein>
<feature type="region of interest" description="Disordered" evidence="3">
    <location>
        <begin position="541"/>
        <end position="570"/>
    </location>
</feature>
<keyword evidence="2" id="KW-0442">Lipid degradation</keyword>
<evidence type="ECO:0000313" key="6">
    <source>
        <dbReference type="Proteomes" id="UP000067626"/>
    </source>
</evidence>
<feature type="active site" description="Proton acceptor" evidence="2">
    <location>
        <position position="431"/>
    </location>
</feature>
<keyword evidence="2" id="KW-0378">Hydrolase</keyword>
<dbReference type="AlphaFoldDB" id="A0A0K1E6L4"/>
<dbReference type="KEGG" id="ccro:CMC5_003120"/>
<dbReference type="Proteomes" id="UP000067626">
    <property type="component" value="Chromosome"/>
</dbReference>
<sequence length="707" mass="76027">MRPRPARTSSSGRFGRAGPLLLGALTVGAASCIVRTDFVPAAFNNGALDSKGDPFREPAAVRAEVVERLVWDEVIDGYFGQGSGSAPGHQVAPWLQRVAQSPTGFLEIASCAAFGAGPRCALAATTPEQGREEIKTRLRALTAVTAGEAVGPMCEGFGRPNWPVFERVLDEIRFRQAIARAARSVGEVLQEGLVDETAVLQGAERAFQHAAQYIGDRRWRRERDRHTTGLVVKGGAATGIFSAGVVWSVLHLIHGCMSDPTCGKGRDLRFKLLSGTSTGAMITTAVDRFNSATTAAERRAGLDDIPKWFTCYSLTDLFCVRSAPITRLFDIGDAAQKGVLEFDGIRKVLSSCVDERMQKNRSELILNTVEFRTGALYALSDQAELRSPACVVEAALASSLLPVIANPVVQLPVGLPYDPTQLDATEPSFLDGGIRSEIPLMPLARRGAERVLVVSSANSILGGTHRLRNALEIAQRYIDVSVGGVTESDLVHAKRHAESVRQAEIEACRERLREGDALCPPDSPCDAHKICETRAWSDACSRSQGLPPPSAPEELASPPPAPAAEDANEAQRVKRLGLDDTDVLAPPIEPFWRVMGVFRNESSVDSLNGYNFEPAELRRLFRAGAEQGRLRCLDIARLLGIPSDPSTVDAAMEAKLVRWCSPELPKNEALCGGITHAEGFRSCDQPAPDTLNACGVAPPLGACQTSR</sequence>
<dbReference type="Pfam" id="PF01734">
    <property type="entry name" value="Patatin"/>
    <property type="match status" value="1"/>
</dbReference>
<feature type="short sequence motif" description="DGA/G" evidence="2">
    <location>
        <begin position="431"/>
        <end position="433"/>
    </location>
</feature>
<feature type="short sequence motif" description="GXSXG" evidence="2">
    <location>
        <begin position="275"/>
        <end position="279"/>
    </location>
</feature>
<proteinExistence type="predicted"/>
<dbReference type="InterPro" id="IPR016035">
    <property type="entry name" value="Acyl_Trfase/lysoPLipase"/>
</dbReference>
<keyword evidence="6" id="KW-1185">Reference proteome</keyword>
<evidence type="ECO:0000259" key="4">
    <source>
        <dbReference type="PROSITE" id="PS51635"/>
    </source>
</evidence>
<organism evidence="5 6">
    <name type="scientific">Chondromyces crocatus</name>
    <dbReference type="NCBI Taxonomy" id="52"/>
    <lineage>
        <taxon>Bacteria</taxon>
        <taxon>Pseudomonadati</taxon>
        <taxon>Myxococcota</taxon>
        <taxon>Polyangia</taxon>
        <taxon>Polyangiales</taxon>
        <taxon>Polyangiaceae</taxon>
        <taxon>Chondromyces</taxon>
    </lineage>
</organism>
<dbReference type="STRING" id="52.CMC5_003120"/>
<evidence type="ECO:0000313" key="5">
    <source>
        <dbReference type="EMBL" id="AKT36198.1"/>
    </source>
</evidence>
<keyword evidence="1 2" id="KW-0443">Lipid metabolism</keyword>
<accession>A0A0K1E6L4</accession>
<evidence type="ECO:0000256" key="1">
    <source>
        <dbReference type="ARBA" id="ARBA00023098"/>
    </source>
</evidence>
<comment type="caution">
    <text evidence="2">Lacks conserved residue(s) required for the propagation of feature annotation.</text>
</comment>